<dbReference type="AlphaFoldDB" id="A0A8S3ZL56"/>
<evidence type="ECO:0000313" key="3">
    <source>
        <dbReference type="Proteomes" id="UP000678393"/>
    </source>
</evidence>
<dbReference type="EMBL" id="CAJHNH020003902">
    <property type="protein sequence ID" value="CAG5130237.1"/>
    <property type="molecule type" value="Genomic_DNA"/>
</dbReference>
<dbReference type="InterPro" id="IPR025714">
    <property type="entry name" value="Methyltranfer_dom"/>
</dbReference>
<evidence type="ECO:0000259" key="1">
    <source>
        <dbReference type="Pfam" id="PF13679"/>
    </source>
</evidence>
<dbReference type="Proteomes" id="UP000678393">
    <property type="component" value="Unassembled WGS sequence"/>
</dbReference>
<protein>
    <recommendedName>
        <fullName evidence="1">Methyltransferase domain-containing protein</fullName>
    </recommendedName>
</protein>
<organism evidence="2 3">
    <name type="scientific">Candidula unifasciata</name>
    <dbReference type="NCBI Taxonomy" id="100452"/>
    <lineage>
        <taxon>Eukaryota</taxon>
        <taxon>Metazoa</taxon>
        <taxon>Spiralia</taxon>
        <taxon>Lophotrochozoa</taxon>
        <taxon>Mollusca</taxon>
        <taxon>Gastropoda</taxon>
        <taxon>Heterobranchia</taxon>
        <taxon>Euthyneura</taxon>
        <taxon>Panpulmonata</taxon>
        <taxon>Eupulmonata</taxon>
        <taxon>Stylommatophora</taxon>
        <taxon>Helicina</taxon>
        <taxon>Helicoidea</taxon>
        <taxon>Geomitridae</taxon>
        <taxon>Candidula</taxon>
    </lineage>
</organism>
<sequence>MEQQIKDALSFLNQWDWIHNFQVKDIFVKEVFETIPLEWLAHLQKLETKEINELPFMDTLCKHMHPDWPPSLHSFICEASHLSVDRTQTQAIAPAAVDANMARGMIPKKFHEVSWMASLVNDIVCKTDCNLVVDVGSGLGYLDHVLHQVYGHAVIGLETSQSHTCAAEVRAADQGITCLGFKSIKFDVTDDENCFQKFQDVIRSSPVSFHCIHSKLQNTQESSQPFLPKVCLIGLHCCGDLSSAMLSLFHHTDFVRAVCCVCCCYHKMAFTDGKFLKFPMSLTGQKYYQDLQKRLGSWQLSPCTLRLGAQETRSRWRAQTLDDHANHIRHVAFRGLLEMLDFEDSATVRKKVRKCDFSSFENFLQSYFKSCNVSEELRETVISALRKLHEKHNDKFDFIEIITCLQMIVQPVIEALIYRDKVSWLLERGWTDVNVIPIFDELLSPRNLAIVAIKPS</sequence>
<dbReference type="InterPro" id="IPR052220">
    <property type="entry name" value="METTL25"/>
</dbReference>
<dbReference type="OrthoDB" id="10258156at2759"/>
<dbReference type="Gene3D" id="3.40.50.150">
    <property type="entry name" value="Vaccinia Virus protein VP39"/>
    <property type="match status" value="1"/>
</dbReference>
<dbReference type="Pfam" id="PF13679">
    <property type="entry name" value="Methyltransf_32"/>
    <property type="match status" value="1"/>
</dbReference>
<dbReference type="PANTHER" id="PTHR12496:SF0">
    <property type="entry name" value="METHYLTRANSFERASE DOMAIN-CONTAINING PROTEIN"/>
    <property type="match status" value="1"/>
</dbReference>
<comment type="caution">
    <text evidence="2">The sequence shown here is derived from an EMBL/GenBank/DDBJ whole genome shotgun (WGS) entry which is preliminary data.</text>
</comment>
<gene>
    <name evidence="2" type="ORF">CUNI_LOCUS15795</name>
</gene>
<dbReference type="PANTHER" id="PTHR12496">
    <property type="entry name" value="CGI-41 METHYLTRANSFERASE"/>
    <property type="match status" value="1"/>
</dbReference>
<keyword evidence="3" id="KW-1185">Reference proteome</keyword>
<proteinExistence type="predicted"/>
<reference evidence="2" key="1">
    <citation type="submission" date="2021-04" db="EMBL/GenBank/DDBJ databases">
        <authorList>
            <consortium name="Molecular Ecology Group"/>
        </authorList>
    </citation>
    <scope>NUCLEOTIDE SEQUENCE</scope>
</reference>
<dbReference type="SUPFAM" id="SSF53335">
    <property type="entry name" value="S-adenosyl-L-methionine-dependent methyltransferases"/>
    <property type="match status" value="1"/>
</dbReference>
<accession>A0A8S3ZL56</accession>
<dbReference type="InterPro" id="IPR029063">
    <property type="entry name" value="SAM-dependent_MTases_sf"/>
</dbReference>
<name>A0A8S3ZL56_9EUPU</name>
<feature type="domain" description="Methyltransferase" evidence="1">
    <location>
        <begin position="108"/>
        <end position="269"/>
    </location>
</feature>
<evidence type="ECO:0000313" key="2">
    <source>
        <dbReference type="EMBL" id="CAG5130237.1"/>
    </source>
</evidence>